<gene>
    <name evidence="2" type="ORF">TPC1_11867</name>
</gene>
<dbReference type="InterPro" id="IPR008271">
    <property type="entry name" value="Ser/Thr_kinase_AS"/>
</dbReference>
<protein>
    <submittedName>
        <fullName evidence="2">Kinase, CAMK CAMKL</fullName>
    </submittedName>
</protein>
<feature type="non-terminal residue" evidence="2">
    <location>
        <position position="1"/>
    </location>
</feature>
<dbReference type="Gene3D" id="1.10.510.10">
    <property type="entry name" value="Transferase(Phosphotransferase) domain 1"/>
    <property type="match status" value="1"/>
</dbReference>
<evidence type="ECO:0000313" key="2">
    <source>
        <dbReference type="EMBL" id="JAP95217.1"/>
    </source>
</evidence>
<dbReference type="SMART" id="SM00220">
    <property type="entry name" value="S_TKc"/>
    <property type="match status" value="1"/>
</dbReference>
<feature type="domain" description="Protein kinase" evidence="1">
    <location>
        <begin position="1"/>
        <end position="281"/>
    </location>
</feature>
<keyword evidence="2" id="KW-0418">Kinase</keyword>
<dbReference type="GO" id="GO:0044773">
    <property type="term" value="P:mitotic DNA damage checkpoint signaling"/>
    <property type="evidence" value="ECO:0007669"/>
    <property type="project" value="TreeGrafter"/>
</dbReference>
<name>A0A146KFH0_9EUKA</name>
<dbReference type="InterPro" id="IPR000719">
    <property type="entry name" value="Prot_kinase_dom"/>
</dbReference>
<dbReference type="SUPFAM" id="SSF56112">
    <property type="entry name" value="Protein kinase-like (PK-like)"/>
    <property type="match status" value="1"/>
</dbReference>
<reference evidence="2" key="1">
    <citation type="submission" date="2015-07" db="EMBL/GenBank/DDBJ databases">
        <title>Adaptation to a free-living lifestyle via gene acquisitions in the diplomonad Trepomonas sp. PC1.</title>
        <authorList>
            <person name="Xu F."/>
            <person name="Jerlstrom-Hultqvist J."/>
            <person name="Kolisko M."/>
            <person name="Simpson A.G.B."/>
            <person name="Roger A.J."/>
            <person name="Svard S.G."/>
            <person name="Andersson J.O."/>
        </authorList>
    </citation>
    <scope>NUCLEOTIDE SEQUENCE</scope>
    <source>
        <strain evidence="2">PC1</strain>
    </source>
</reference>
<dbReference type="PANTHER" id="PTHR44167">
    <property type="entry name" value="OVARIAN-SPECIFIC SERINE/THREONINE-PROTEIN KINASE LOK-RELATED"/>
    <property type="match status" value="1"/>
</dbReference>
<dbReference type="GO" id="GO:0005524">
    <property type="term" value="F:ATP binding"/>
    <property type="evidence" value="ECO:0007669"/>
    <property type="project" value="InterPro"/>
</dbReference>
<dbReference type="PROSITE" id="PS00108">
    <property type="entry name" value="PROTEIN_KINASE_ST"/>
    <property type="match status" value="1"/>
</dbReference>
<keyword evidence="2" id="KW-0808">Transferase</keyword>
<organism evidence="2">
    <name type="scientific">Trepomonas sp. PC1</name>
    <dbReference type="NCBI Taxonomy" id="1076344"/>
    <lineage>
        <taxon>Eukaryota</taxon>
        <taxon>Metamonada</taxon>
        <taxon>Diplomonadida</taxon>
        <taxon>Hexamitidae</taxon>
        <taxon>Hexamitinae</taxon>
        <taxon>Trepomonas</taxon>
    </lineage>
</organism>
<dbReference type="EMBL" id="GDID01001389">
    <property type="protein sequence ID" value="JAP95217.1"/>
    <property type="molecule type" value="Transcribed_RNA"/>
</dbReference>
<dbReference type="GO" id="GO:0004674">
    <property type="term" value="F:protein serine/threonine kinase activity"/>
    <property type="evidence" value="ECO:0007669"/>
    <property type="project" value="TreeGrafter"/>
</dbReference>
<dbReference type="GO" id="GO:0005634">
    <property type="term" value="C:nucleus"/>
    <property type="evidence" value="ECO:0007669"/>
    <property type="project" value="TreeGrafter"/>
</dbReference>
<dbReference type="InterPro" id="IPR011009">
    <property type="entry name" value="Kinase-like_dom_sf"/>
</dbReference>
<sequence>STIQINTFVVVSKISNGQQSHNYVVKQNNFKYFLSVYKQINETDRRIKAHLALQGNSHVIKIYDVLFNVKASVNVSTYNQSKYPFRDQTSVVVLQEYCEFRQLSPECFRSSSKQVTISDMSKFTSFFNELLQFVYFMHSKDIFHFDLKPENILYDNIGFKVMDFGSVPQIENKDGDMGCIMAPRCKVAMAIQTTQLFSSLRTDSVNGLVVCDKYDVYSLGCLLYNMLTRQYMIKPTEPESNEAMFVLHHYGAQIFDLLLGMTNKNQLLRYSIQQCLDHPLFQHFVYPSTKNLIGLMDLRRQSLNISIDNSLKIDTNDEEMNIMAEVSQDFSVNSTPRQFQPMELNAFHINNQSQLRTRIIKRSQSAYSQKYIDKFLIDDQSQFCQQNYYKCPIIKYSKYQIEDLFQIGKKNLCANAKNNFIAPLFTIIDFDEKIRVRKLIFQKEEIQSKISSLIFIDSSSSRQSTFCKKDQSSSHKEYSNQNFNLAVDSSLLELFVVDEFESMSE</sequence>
<dbReference type="PANTHER" id="PTHR44167:SF24">
    <property type="entry name" value="SERINE_THREONINE-PROTEIN KINASE CHK2"/>
    <property type="match status" value="1"/>
</dbReference>
<proteinExistence type="predicted"/>
<evidence type="ECO:0000259" key="1">
    <source>
        <dbReference type="PROSITE" id="PS50011"/>
    </source>
</evidence>
<dbReference type="PROSITE" id="PS50011">
    <property type="entry name" value="PROTEIN_KINASE_DOM"/>
    <property type="match status" value="1"/>
</dbReference>
<dbReference type="Pfam" id="PF00069">
    <property type="entry name" value="Pkinase"/>
    <property type="match status" value="1"/>
</dbReference>
<dbReference type="AlphaFoldDB" id="A0A146KFH0"/>
<accession>A0A146KFH0</accession>